<sequence length="145" mass="15718">MHIDTKTLLPGSIPTQNTHRLVVITAQAHPDEFARLEMSTADALAAARAALAAYHADPIADPALQPVIRALDDVIGRGRVLGPAFHDLADEALRYLSQIEADTMSATLCAIQRPLGEALTLALRLSDLLAAEREIGWHRGIDRDR</sequence>
<dbReference type="RefSeq" id="WP_109810270.1">
    <property type="nucleotide sequence ID" value="NZ_QGKU01000012.1"/>
</dbReference>
<name>A0A2V2LJ24_9RHOB</name>
<organism evidence="1 2">
    <name type="scientific">Meridianimarinicoccus roseus</name>
    <dbReference type="NCBI Taxonomy" id="2072018"/>
    <lineage>
        <taxon>Bacteria</taxon>
        <taxon>Pseudomonadati</taxon>
        <taxon>Pseudomonadota</taxon>
        <taxon>Alphaproteobacteria</taxon>
        <taxon>Rhodobacterales</taxon>
        <taxon>Paracoccaceae</taxon>
        <taxon>Meridianimarinicoccus</taxon>
    </lineage>
</organism>
<protein>
    <submittedName>
        <fullName evidence="1">Uncharacterized protein</fullName>
    </submittedName>
</protein>
<proteinExistence type="predicted"/>
<dbReference type="EMBL" id="QGKU01000012">
    <property type="protein sequence ID" value="PWR04041.1"/>
    <property type="molecule type" value="Genomic_DNA"/>
</dbReference>
<gene>
    <name evidence="1" type="ORF">DKT77_03060</name>
</gene>
<keyword evidence="2" id="KW-1185">Reference proteome</keyword>
<dbReference type="Proteomes" id="UP000245680">
    <property type="component" value="Unassembled WGS sequence"/>
</dbReference>
<evidence type="ECO:0000313" key="1">
    <source>
        <dbReference type="EMBL" id="PWR04041.1"/>
    </source>
</evidence>
<comment type="caution">
    <text evidence="1">The sequence shown here is derived from an EMBL/GenBank/DDBJ whole genome shotgun (WGS) entry which is preliminary data.</text>
</comment>
<dbReference type="AlphaFoldDB" id="A0A2V2LJ24"/>
<reference evidence="1 2" key="1">
    <citation type="submission" date="2018-05" db="EMBL/GenBank/DDBJ databases">
        <title>Rhodobacteraceae gen. nov., sp. nov. isolated from sea water.</title>
        <authorList>
            <person name="Ren Y."/>
        </authorList>
    </citation>
    <scope>NUCLEOTIDE SEQUENCE [LARGE SCALE GENOMIC DNA]</scope>
    <source>
        <strain evidence="1 2">TG-679</strain>
    </source>
</reference>
<evidence type="ECO:0000313" key="2">
    <source>
        <dbReference type="Proteomes" id="UP000245680"/>
    </source>
</evidence>
<accession>A0A2V2LJ24</accession>